<proteinExistence type="inferred from homology"/>
<keyword evidence="6 9" id="KW-1133">Transmembrane helix</keyword>
<gene>
    <name evidence="11" type="ORF">BmR1_04g06595</name>
</gene>
<dbReference type="GeneID" id="24425964"/>
<evidence type="ECO:0000256" key="2">
    <source>
        <dbReference type="ARBA" id="ARBA00007296"/>
    </source>
</evidence>
<dbReference type="PANTHER" id="PTHR10263">
    <property type="entry name" value="V-TYPE PROTON ATPASE PROTEOLIPID SUBUNIT"/>
    <property type="match status" value="1"/>
</dbReference>
<organism evidence="11 12">
    <name type="scientific">Babesia microti (strain RI)</name>
    <dbReference type="NCBI Taxonomy" id="1133968"/>
    <lineage>
        <taxon>Eukaryota</taxon>
        <taxon>Sar</taxon>
        <taxon>Alveolata</taxon>
        <taxon>Apicomplexa</taxon>
        <taxon>Aconoidasida</taxon>
        <taxon>Piroplasmida</taxon>
        <taxon>Babesiidae</taxon>
        <taxon>Babesia</taxon>
    </lineage>
</organism>
<dbReference type="Gene3D" id="1.20.120.610">
    <property type="entry name" value="lithium bound rotor ring of v- atpase"/>
    <property type="match status" value="1"/>
</dbReference>
<evidence type="ECO:0000256" key="7">
    <source>
        <dbReference type="ARBA" id="ARBA00023065"/>
    </source>
</evidence>
<dbReference type="PRINTS" id="PR00122">
    <property type="entry name" value="VACATPASE"/>
</dbReference>
<evidence type="ECO:0000256" key="1">
    <source>
        <dbReference type="ARBA" id="ARBA00004141"/>
    </source>
</evidence>
<feature type="transmembrane region" description="Helical" evidence="9">
    <location>
        <begin position="64"/>
        <end position="86"/>
    </location>
</feature>
<dbReference type="InterPro" id="IPR000245">
    <property type="entry name" value="ATPase_proteolipid_csu"/>
</dbReference>
<dbReference type="GO" id="GO:0033179">
    <property type="term" value="C:proton-transporting V-type ATPase, V0 domain"/>
    <property type="evidence" value="ECO:0007669"/>
    <property type="project" value="InterPro"/>
</dbReference>
<feature type="transmembrane region" description="Helical" evidence="9">
    <location>
        <begin position="161"/>
        <end position="185"/>
    </location>
</feature>
<reference evidence="11 12" key="2">
    <citation type="journal article" date="2013" name="PLoS ONE">
        <title>Whole genome mapping and re-organization of the nuclear and mitochondrial genomes of Babesia microti isolates.</title>
        <authorList>
            <person name="Cornillot E."/>
            <person name="Dassouli A."/>
            <person name="Garg A."/>
            <person name="Pachikara N."/>
            <person name="Randazzo S."/>
            <person name="Depoix D."/>
            <person name="Carcy B."/>
            <person name="Delbecq S."/>
            <person name="Frutos R."/>
            <person name="Silva J.C."/>
            <person name="Sutton R."/>
            <person name="Krause P.J."/>
            <person name="Mamoun C.B."/>
        </authorList>
    </citation>
    <scope>NUCLEOTIDE SEQUENCE [LARGE SCALE GENOMIC DNA]</scope>
    <source>
        <strain evidence="11 12">RI</strain>
    </source>
</reference>
<evidence type="ECO:0000313" key="12">
    <source>
        <dbReference type="Proteomes" id="UP000002899"/>
    </source>
</evidence>
<dbReference type="FunFam" id="1.20.120.610:FF:000002">
    <property type="entry name" value="V-type proton ATPase proteolipid subunit"/>
    <property type="match status" value="1"/>
</dbReference>
<dbReference type="EMBL" id="LN871599">
    <property type="protein sequence ID" value="CCF75515.2"/>
    <property type="molecule type" value="Genomic_DNA"/>
</dbReference>
<reference evidence="11 12" key="1">
    <citation type="journal article" date="2012" name="Nucleic Acids Res.">
        <title>Sequencing of the smallest Apicomplexan genome from the human pathogen Babesia microti.</title>
        <authorList>
            <person name="Cornillot E."/>
            <person name="Hadj-Kaddour K."/>
            <person name="Dassouli A."/>
            <person name="Noel B."/>
            <person name="Ranwez V."/>
            <person name="Vacherie B."/>
            <person name="Augagneur Y."/>
            <person name="Bres V."/>
            <person name="Duclos A."/>
            <person name="Randazzo S."/>
            <person name="Carcy B."/>
            <person name="Debierre-Grockiego F."/>
            <person name="Delbecq S."/>
            <person name="Moubri-Menage K."/>
            <person name="Shams-Eldin H."/>
            <person name="Usmani-Brown S."/>
            <person name="Bringaud F."/>
            <person name="Wincker P."/>
            <person name="Vivares C.P."/>
            <person name="Schwarz R.T."/>
            <person name="Schetters T.P."/>
            <person name="Krause P.J."/>
            <person name="Gorenflot A."/>
            <person name="Berry V."/>
            <person name="Barbe V."/>
            <person name="Ben Mamoun C."/>
        </authorList>
    </citation>
    <scope>NUCLEOTIDE SEQUENCE [LARGE SCALE GENOMIC DNA]</scope>
    <source>
        <strain evidence="11 12">RI</strain>
    </source>
</reference>
<keyword evidence="4 9" id="KW-0812">Transmembrane</keyword>
<evidence type="ECO:0000256" key="5">
    <source>
        <dbReference type="ARBA" id="ARBA00022781"/>
    </source>
</evidence>
<dbReference type="CDD" id="cd18178">
    <property type="entry name" value="ATP-synt_Vo_c_ATP6F_rpt2"/>
    <property type="match status" value="1"/>
</dbReference>
<dbReference type="InterPro" id="IPR035921">
    <property type="entry name" value="F/V-ATP_Csub_sf"/>
</dbReference>
<evidence type="ECO:0000256" key="4">
    <source>
        <dbReference type="ARBA" id="ARBA00022692"/>
    </source>
</evidence>
<keyword evidence="8 9" id="KW-0472">Membrane</keyword>
<dbReference type="KEGG" id="bmic:BmR1_04g06595"/>
<name>I7JCY6_BABMR</name>
<dbReference type="VEuPathDB" id="PiroplasmaDB:BmR1_04g06595"/>
<dbReference type="SUPFAM" id="SSF81333">
    <property type="entry name" value="F1F0 ATP synthase subunit C"/>
    <property type="match status" value="2"/>
</dbReference>
<reference evidence="11 12" key="3">
    <citation type="journal article" date="2016" name="Sci. Rep.">
        <title>Genome-wide diversity and gene expression profiling of Babesia microti isolates identify polymorphic genes that mediate host-pathogen interactions.</title>
        <authorList>
            <person name="Silva J.C."/>
            <person name="Cornillot E."/>
            <person name="McCracken C."/>
            <person name="Usmani-Brown S."/>
            <person name="Dwivedi A."/>
            <person name="Ifeonu O.O."/>
            <person name="Crabtree J."/>
            <person name="Gotia H.T."/>
            <person name="Virji A.Z."/>
            <person name="Reynes C."/>
            <person name="Colinge J."/>
            <person name="Kumar V."/>
            <person name="Lawres L."/>
            <person name="Pazzi J.E."/>
            <person name="Pablo J.V."/>
            <person name="Hung C."/>
            <person name="Brancato J."/>
            <person name="Kumari P."/>
            <person name="Orvis J."/>
            <person name="Tretina K."/>
            <person name="Chibucos M."/>
            <person name="Ott S."/>
            <person name="Sadzewicz L."/>
            <person name="Sengamalay N."/>
            <person name="Shetty A.C."/>
            <person name="Su Q."/>
            <person name="Tallon L."/>
            <person name="Fraser C.M."/>
            <person name="Frutos R."/>
            <person name="Molina D.M."/>
            <person name="Krause P.J."/>
            <person name="Ben Mamoun C."/>
        </authorList>
    </citation>
    <scope>NUCLEOTIDE SEQUENCE [LARGE SCALE GENOMIC DNA]</scope>
    <source>
        <strain evidence="11 12">RI</strain>
    </source>
</reference>
<dbReference type="Proteomes" id="UP000002899">
    <property type="component" value="Chromosome IV"/>
</dbReference>
<comment type="similarity">
    <text evidence="2 9">Belongs to the V-ATPase proteolipid subunit family.</text>
</comment>
<feature type="domain" description="V-ATPase proteolipid subunit C-like" evidence="10">
    <location>
        <begin position="26"/>
        <end position="85"/>
    </location>
</feature>
<dbReference type="GO" id="GO:0046961">
    <property type="term" value="F:proton-transporting ATPase activity, rotational mechanism"/>
    <property type="evidence" value="ECO:0007669"/>
    <property type="project" value="InterPro"/>
</dbReference>
<evidence type="ECO:0000256" key="9">
    <source>
        <dbReference type="RuleBase" id="RU363060"/>
    </source>
</evidence>
<evidence type="ECO:0000256" key="3">
    <source>
        <dbReference type="ARBA" id="ARBA00022448"/>
    </source>
</evidence>
<accession>I7JCY6</accession>
<keyword evidence="5" id="KW-0375">Hydrogen ion transport</keyword>
<dbReference type="RefSeq" id="XP_021337186.1">
    <property type="nucleotide sequence ID" value="XM_021482523.1"/>
</dbReference>
<dbReference type="AlphaFoldDB" id="I7JCY6"/>
<evidence type="ECO:0000259" key="10">
    <source>
        <dbReference type="Pfam" id="PF00137"/>
    </source>
</evidence>
<feature type="transmembrane region" description="Helical" evidence="9">
    <location>
        <begin position="119"/>
        <end position="149"/>
    </location>
</feature>
<keyword evidence="3 9" id="KW-0813">Transport</keyword>
<evidence type="ECO:0000256" key="8">
    <source>
        <dbReference type="ARBA" id="ARBA00023136"/>
    </source>
</evidence>
<keyword evidence="7 9" id="KW-0406">Ion transport</keyword>
<dbReference type="OrthoDB" id="10264021at2759"/>
<dbReference type="Pfam" id="PF00137">
    <property type="entry name" value="ATP-synt_C"/>
    <property type="match status" value="2"/>
</dbReference>
<sequence length="186" mass="19447">MYSSYKLYSAWGDIISGTSPAFWAYIGIFMSLGLSILGAAWGISLCGSSIIGSSIKAPRITAKNLVSIIFCEAVGIYGLIISLLLINSVGTIKGVSKPVDLNVDTDVMIEYGKDVYKGWAIFAVGLIVGLSNLSCGISVGAVGSSCAIADAQRPQLFVRILMIEIFASAIGLFGVIVGVIIIAMLP</sequence>
<evidence type="ECO:0000313" key="11">
    <source>
        <dbReference type="EMBL" id="CCF75515.2"/>
    </source>
</evidence>
<feature type="transmembrane region" description="Helical" evidence="9">
    <location>
        <begin position="20"/>
        <end position="43"/>
    </location>
</feature>
<comment type="subcellular location">
    <subcellularLocation>
        <location evidence="1">Membrane</location>
        <topology evidence="1">Multi-pass membrane protein</topology>
    </subcellularLocation>
</comment>
<dbReference type="InterPro" id="IPR002379">
    <property type="entry name" value="ATPase_proteolipid_c-like_dom"/>
</dbReference>
<protein>
    <submittedName>
        <fullName evidence="11">V-type H+-transporting ATPase 21kDa proteolipid subunit</fullName>
    </submittedName>
</protein>
<feature type="domain" description="V-ATPase proteolipid subunit C-like" evidence="10">
    <location>
        <begin position="122"/>
        <end position="181"/>
    </location>
</feature>
<keyword evidence="12" id="KW-1185">Reference proteome</keyword>
<evidence type="ECO:0000256" key="6">
    <source>
        <dbReference type="ARBA" id="ARBA00022989"/>
    </source>
</evidence>